<evidence type="ECO:0000313" key="3">
    <source>
        <dbReference type="EMBL" id="CAF0817362.1"/>
    </source>
</evidence>
<dbReference type="Proteomes" id="UP000663860">
    <property type="component" value="Unassembled WGS sequence"/>
</dbReference>
<dbReference type="Proteomes" id="UP000663868">
    <property type="component" value="Unassembled WGS sequence"/>
</dbReference>
<dbReference type="PANTHER" id="PTHR43283">
    <property type="entry name" value="BETA-LACTAMASE-RELATED"/>
    <property type="match status" value="1"/>
</dbReference>
<dbReference type="PANTHER" id="PTHR43283:SF7">
    <property type="entry name" value="BETA-LACTAMASE-RELATED DOMAIN-CONTAINING PROTEIN"/>
    <property type="match status" value="1"/>
</dbReference>
<proteinExistence type="predicted"/>
<dbReference type="Gene3D" id="3.40.710.10">
    <property type="entry name" value="DD-peptidase/beta-lactamase superfamily"/>
    <property type="match status" value="1"/>
</dbReference>
<dbReference type="EMBL" id="CAJOBB010004213">
    <property type="protein sequence ID" value="CAF4079469.1"/>
    <property type="molecule type" value="Genomic_DNA"/>
</dbReference>
<reference evidence="3" key="1">
    <citation type="submission" date="2021-02" db="EMBL/GenBank/DDBJ databases">
        <authorList>
            <person name="Nowell W R."/>
        </authorList>
    </citation>
    <scope>NUCLEOTIDE SEQUENCE</scope>
</reference>
<organism evidence="3 5">
    <name type="scientific">Adineta steineri</name>
    <dbReference type="NCBI Taxonomy" id="433720"/>
    <lineage>
        <taxon>Eukaryota</taxon>
        <taxon>Metazoa</taxon>
        <taxon>Spiralia</taxon>
        <taxon>Gnathifera</taxon>
        <taxon>Rotifera</taxon>
        <taxon>Eurotatoria</taxon>
        <taxon>Bdelloidea</taxon>
        <taxon>Adinetida</taxon>
        <taxon>Adinetidae</taxon>
        <taxon>Adineta</taxon>
    </lineage>
</organism>
<dbReference type="InterPro" id="IPR012338">
    <property type="entry name" value="Beta-lactam/transpept-like"/>
</dbReference>
<sequence>MIIIILLLTHLIDHCSPSVVNDIIHGLAAKYTCSDVFIGGRTVEQQRTVDIGSASYLNNVTIIVNRTDSSVIAYTKGSTIRKAIYRPELGATLISDYTERQIRSQRFNLPSPPNIDQDYIPWPMGDKIVDYSYPSNVNRTALENAIDSLFIETNPKLPIRTHAVVVVYDGKIIGEKYASGFSKKSKLLGMSMTKSITGTLMGILVQEKGLNIDEPAPVPEWNNIKDSRHFITIRNLLQQTSGLNWNEPYSEHSDVLRMLFMTGDMGHYTASLPLKDKPGSQFVYSSGNTNILSRIIRHQLGDKKYHSFPYEKLFYKIGMNSFIMEVDATGTFIGSSYSWGSARDWARYGLLYYNRGVFNNKRILSEDWIEQSIASSDGYGGGRYGFQFYLNKPANKNTTNRRFPNVPTDTYYAAGVQGQDVFVIPSEKLVVARLGATTAADYEWGADEFLQAVINSIE</sequence>
<accession>A0A813U214</accession>
<name>A0A813U214_9BILA</name>
<comment type="caution">
    <text evidence="3">The sequence shown here is derived from an EMBL/GenBank/DDBJ whole genome shotgun (WGS) entry which is preliminary data.</text>
</comment>
<dbReference type="Pfam" id="PF00144">
    <property type="entry name" value="Beta-lactamase"/>
    <property type="match status" value="1"/>
</dbReference>
<evidence type="ECO:0000256" key="1">
    <source>
        <dbReference type="SAM" id="SignalP"/>
    </source>
</evidence>
<dbReference type="SUPFAM" id="SSF56601">
    <property type="entry name" value="beta-lactamase/transpeptidase-like"/>
    <property type="match status" value="1"/>
</dbReference>
<dbReference type="InterPro" id="IPR050789">
    <property type="entry name" value="Diverse_Enzym_Activities"/>
</dbReference>
<feature type="signal peptide" evidence="1">
    <location>
        <begin position="1"/>
        <end position="17"/>
    </location>
</feature>
<feature type="chain" id="PRO_5035683005" description="Beta-lactamase-related domain-containing protein" evidence="1">
    <location>
        <begin position="18"/>
        <end position="458"/>
    </location>
</feature>
<evidence type="ECO:0000259" key="2">
    <source>
        <dbReference type="Pfam" id="PF00144"/>
    </source>
</evidence>
<dbReference type="AlphaFoldDB" id="A0A813U214"/>
<dbReference type="EMBL" id="CAJNOE010000051">
    <property type="protein sequence ID" value="CAF0817362.1"/>
    <property type="molecule type" value="Genomic_DNA"/>
</dbReference>
<evidence type="ECO:0000313" key="4">
    <source>
        <dbReference type="EMBL" id="CAF4079469.1"/>
    </source>
</evidence>
<keyword evidence="1" id="KW-0732">Signal</keyword>
<dbReference type="InterPro" id="IPR001466">
    <property type="entry name" value="Beta-lactam-related"/>
</dbReference>
<gene>
    <name evidence="3" type="ORF">IZO911_LOCUS7804</name>
    <name evidence="4" type="ORF">KXQ929_LOCUS33256</name>
</gene>
<evidence type="ECO:0000313" key="5">
    <source>
        <dbReference type="Proteomes" id="UP000663860"/>
    </source>
</evidence>
<feature type="domain" description="Beta-lactamase-related" evidence="2">
    <location>
        <begin position="161"/>
        <end position="434"/>
    </location>
</feature>
<protein>
    <recommendedName>
        <fullName evidence="2">Beta-lactamase-related domain-containing protein</fullName>
    </recommendedName>
</protein>